<dbReference type="AlphaFoldDB" id="A0A6I8V0W8"/>
<accession>A0A6I8V0W8</accession>
<dbReference type="RefSeq" id="XP_002134497.2">
    <property type="nucleotide sequence ID" value="XM_002134461.3"/>
</dbReference>
<name>A0A6I8V0W8_DROPS</name>
<feature type="region of interest" description="Disordered" evidence="1">
    <location>
        <begin position="80"/>
        <end position="255"/>
    </location>
</feature>
<feature type="compositionally biased region" description="Basic residues" evidence="1">
    <location>
        <begin position="885"/>
        <end position="896"/>
    </location>
</feature>
<keyword evidence="2" id="KW-1185">Reference proteome</keyword>
<feature type="compositionally biased region" description="Basic and acidic residues" evidence="1">
    <location>
        <begin position="80"/>
        <end position="91"/>
    </location>
</feature>
<dbReference type="ExpressionAtlas" id="A0A6I8V0W8">
    <property type="expression patterns" value="baseline"/>
</dbReference>
<feature type="region of interest" description="Disordered" evidence="1">
    <location>
        <begin position="641"/>
        <end position="669"/>
    </location>
</feature>
<dbReference type="KEGG" id="dpo:6901829"/>
<feature type="compositionally biased region" description="Basic and acidic residues" evidence="1">
    <location>
        <begin position="704"/>
        <end position="732"/>
    </location>
</feature>
<sequence length="953" mass="100134">MSACPENPHQPLICCQSCTGLYRGNSFQSYCPQSYCPQCYYRSFCQHPVHSPEEFAKFSDCTPKLDWCEQYFDECGEKNTAKKTTGDEKRQTGKPGTGAKKRTKKQKTDDGKKQTVGADNGANGSGRQITKDGSEQNGKTDLGANRSGRQSTEERYGQNAKRSIGTIRKGTLPTGDGNMQNDRLDNGPNRKGREPEGDGNKKSGKLGIGANKMGTQGNEPKRTEKKKTGDKNGPSNGDNGPTGQPPAPWPPQQGFPVHGMAPGTQGMHAIGPGIQGMQGMAPGSQGMQGMAPGTQGIQGMAAGTQYMQGMAPGSQGMQGMAAGTQAMQGMAPGTQGMQGTAPVSQFGAYGEQTGLPTPGAQAALTGNENGTTGMFANGAYGAMGQPPAPWPPQQGFPVHGMAPGAQGMHAIGPGIQGMQGMAPGSQGMQGMAPGTQGIQGMAAGTQYMQGMAPGTQGMQGMAPVSQFGVYGEQGGLPTPGAQVAVTGNEIGPTGMFANGANGPTGQPPAAWPPQEGFSLHGMPPGTQGMHGMAPLTQGMQGLAPGTQGMHGIAPGAQGIQGMATGSQGMHGMAPETHGIQGMAPGSQFRVYGEQEVHKQIPRYKDPGSMAIGYPPQLYQAPGGGPQDLLRYGQQALQANETYGRGEAQSAQSRKSQEKTGEDCEQSNPSSDAIHRVLQSLQLSFPENGLQNCCLLLPVNLDTANRIDEGDSKNGKELSLKRKLSKRDADSKKATSGGTPISKASMPASANTANGCSDCSPVVFPEQSMPSFCWNNSFFIQADECAQTGSSKPRKNSKELPPAVQCEPAPEEAPISSGFNTCCNAYCDSSYWPFYYYYDPCIGCYCWYPNPNYCNGQNCCPLNPLEKISEKPQHKEAPPVPAAAAPKKKKKIVRKKGGGPEQRSCNLGCTIPKCQTAAVSRDMRQAIIPRPHPVVAPLMGRLDWPTEFLDPSVG</sequence>
<evidence type="ECO:0000256" key="1">
    <source>
        <dbReference type="SAM" id="MobiDB-lite"/>
    </source>
</evidence>
<protein>
    <submittedName>
        <fullName evidence="3">Spidroin-2-like isoform X1</fullName>
    </submittedName>
</protein>
<proteinExistence type="predicted"/>
<gene>
    <name evidence="3" type="primary">LOC6901829</name>
</gene>
<feature type="region of interest" description="Disordered" evidence="1">
    <location>
        <begin position="704"/>
        <end position="747"/>
    </location>
</feature>
<evidence type="ECO:0000313" key="2">
    <source>
        <dbReference type="Proteomes" id="UP000001819"/>
    </source>
</evidence>
<evidence type="ECO:0000313" key="3">
    <source>
        <dbReference type="RefSeq" id="XP_002134497.2"/>
    </source>
</evidence>
<feature type="compositionally biased region" description="Basic and acidic residues" evidence="1">
    <location>
        <begin position="219"/>
        <end position="230"/>
    </location>
</feature>
<feature type="region of interest" description="Disordered" evidence="1">
    <location>
        <begin position="788"/>
        <end position="810"/>
    </location>
</feature>
<dbReference type="Proteomes" id="UP000001819">
    <property type="component" value="Chromosome X"/>
</dbReference>
<reference evidence="3" key="1">
    <citation type="submission" date="2025-08" db="UniProtKB">
        <authorList>
            <consortium name="RefSeq"/>
        </authorList>
    </citation>
    <scope>IDENTIFICATION</scope>
    <source>
        <strain evidence="3">MV-25-SWS-2005</strain>
        <tissue evidence="3">Whole body</tissue>
    </source>
</reference>
<organism evidence="2 3">
    <name type="scientific">Drosophila pseudoobscura pseudoobscura</name>
    <name type="common">Fruit fly</name>
    <dbReference type="NCBI Taxonomy" id="46245"/>
    <lineage>
        <taxon>Eukaryota</taxon>
        <taxon>Metazoa</taxon>
        <taxon>Ecdysozoa</taxon>
        <taxon>Arthropoda</taxon>
        <taxon>Hexapoda</taxon>
        <taxon>Insecta</taxon>
        <taxon>Pterygota</taxon>
        <taxon>Neoptera</taxon>
        <taxon>Endopterygota</taxon>
        <taxon>Diptera</taxon>
        <taxon>Brachycera</taxon>
        <taxon>Muscomorpha</taxon>
        <taxon>Ephydroidea</taxon>
        <taxon>Drosophilidae</taxon>
        <taxon>Drosophila</taxon>
        <taxon>Sophophora</taxon>
    </lineage>
</organism>
<feature type="compositionally biased region" description="Basic and acidic residues" evidence="1">
    <location>
        <begin position="191"/>
        <end position="201"/>
    </location>
</feature>
<feature type="region of interest" description="Disordered" evidence="1">
    <location>
        <begin position="874"/>
        <end position="899"/>
    </location>
</feature>
<dbReference type="InParanoid" id="A0A6I8V0W8"/>
<feature type="compositionally biased region" description="Pro residues" evidence="1">
    <location>
        <begin position="243"/>
        <end position="253"/>
    </location>
</feature>